<dbReference type="PANTHER" id="PTHR24039">
    <property type="entry name" value="FIBRILLIN-RELATED"/>
    <property type="match status" value="1"/>
</dbReference>
<evidence type="ECO:0000256" key="3">
    <source>
        <dbReference type="ARBA" id="ARBA00022737"/>
    </source>
</evidence>
<dbReference type="Gene3D" id="2.40.155.10">
    <property type="entry name" value="Green fluorescent protein"/>
    <property type="match status" value="1"/>
</dbReference>
<dbReference type="SUPFAM" id="SSF57196">
    <property type="entry name" value="EGF/Laminin"/>
    <property type="match status" value="2"/>
</dbReference>
<evidence type="ECO:0000256" key="2">
    <source>
        <dbReference type="ARBA" id="ARBA00022729"/>
    </source>
</evidence>
<keyword evidence="10" id="KW-1185">Reference proteome</keyword>
<evidence type="ECO:0000256" key="5">
    <source>
        <dbReference type="PROSITE-ProRule" id="PRU00076"/>
    </source>
</evidence>
<dbReference type="CDD" id="cd00054">
    <property type="entry name" value="EGF_CA"/>
    <property type="match status" value="1"/>
</dbReference>
<protein>
    <submittedName>
        <fullName evidence="9">Uncharacterized protein</fullName>
    </submittedName>
</protein>
<evidence type="ECO:0000313" key="10">
    <source>
        <dbReference type="Proteomes" id="UP001159405"/>
    </source>
</evidence>
<accession>A0ABN8NP01</accession>
<dbReference type="Gene3D" id="2.10.25.10">
    <property type="entry name" value="Laminin"/>
    <property type="match status" value="1"/>
</dbReference>
<keyword evidence="3" id="KW-0677">Repeat</keyword>
<dbReference type="EMBL" id="CALNXK010000024">
    <property type="protein sequence ID" value="CAH3111606.1"/>
    <property type="molecule type" value="Genomic_DNA"/>
</dbReference>
<keyword evidence="4 5" id="KW-1015">Disulfide bond</keyword>
<evidence type="ECO:0000259" key="8">
    <source>
        <dbReference type="PROSITE" id="PS50948"/>
    </source>
</evidence>
<name>A0ABN8NP01_9CNID</name>
<dbReference type="Proteomes" id="UP001159405">
    <property type="component" value="Unassembled WGS sequence"/>
</dbReference>
<dbReference type="Pfam" id="PF12947">
    <property type="entry name" value="EGF_3"/>
    <property type="match status" value="1"/>
</dbReference>
<reference evidence="9 10" key="1">
    <citation type="submission" date="2022-05" db="EMBL/GenBank/DDBJ databases">
        <authorList>
            <consortium name="Genoscope - CEA"/>
            <person name="William W."/>
        </authorList>
    </citation>
    <scope>NUCLEOTIDE SEQUENCE [LARGE SCALE GENOMIC DNA]</scope>
</reference>
<feature type="disulfide bond" evidence="5">
    <location>
        <begin position="109"/>
        <end position="126"/>
    </location>
</feature>
<evidence type="ECO:0000256" key="6">
    <source>
        <dbReference type="SAM" id="SignalP"/>
    </source>
</evidence>
<feature type="domain" description="Apple" evidence="8">
    <location>
        <begin position="21"/>
        <end position="104"/>
    </location>
</feature>
<dbReference type="PROSITE" id="PS50948">
    <property type="entry name" value="PAN"/>
    <property type="match status" value="1"/>
</dbReference>
<keyword evidence="1 5" id="KW-0245">EGF-like domain</keyword>
<dbReference type="PROSITE" id="PS01186">
    <property type="entry name" value="EGF_2"/>
    <property type="match status" value="1"/>
</dbReference>
<feature type="signal peptide" evidence="6">
    <location>
        <begin position="1"/>
        <end position="16"/>
    </location>
</feature>
<evidence type="ECO:0000313" key="9">
    <source>
        <dbReference type="EMBL" id="CAH3111606.1"/>
    </source>
</evidence>
<feature type="domain" description="EGF-like" evidence="7">
    <location>
        <begin position="100"/>
        <end position="135"/>
    </location>
</feature>
<dbReference type="InterPro" id="IPR001881">
    <property type="entry name" value="EGF-like_Ca-bd_dom"/>
</dbReference>
<evidence type="ECO:0000259" key="7">
    <source>
        <dbReference type="PROSITE" id="PS50026"/>
    </source>
</evidence>
<keyword evidence="2 6" id="KW-0732">Signal</keyword>
<dbReference type="SMART" id="SM00181">
    <property type="entry name" value="EGF"/>
    <property type="match status" value="2"/>
</dbReference>
<comment type="caution">
    <text evidence="9">The sequence shown here is derived from an EMBL/GenBank/DDBJ whole genome shotgun (WGS) entry which is preliminary data.</text>
</comment>
<proteinExistence type="predicted"/>
<dbReference type="InterPro" id="IPR024731">
    <property type="entry name" value="NELL2-like_EGF"/>
</dbReference>
<dbReference type="SMART" id="SM00179">
    <property type="entry name" value="EGF_CA"/>
    <property type="match status" value="1"/>
</dbReference>
<feature type="domain" description="EGF-like" evidence="7">
    <location>
        <begin position="138"/>
        <end position="178"/>
    </location>
</feature>
<evidence type="ECO:0000256" key="4">
    <source>
        <dbReference type="ARBA" id="ARBA00023157"/>
    </source>
</evidence>
<dbReference type="InterPro" id="IPR003609">
    <property type="entry name" value="Pan_app"/>
</dbReference>
<organism evidence="9 10">
    <name type="scientific">Porites lobata</name>
    <dbReference type="NCBI Taxonomy" id="104759"/>
    <lineage>
        <taxon>Eukaryota</taxon>
        <taxon>Metazoa</taxon>
        <taxon>Cnidaria</taxon>
        <taxon>Anthozoa</taxon>
        <taxon>Hexacorallia</taxon>
        <taxon>Scleractinia</taxon>
        <taxon>Fungiina</taxon>
        <taxon>Poritidae</taxon>
        <taxon>Porites</taxon>
    </lineage>
</organism>
<dbReference type="InterPro" id="IPR000152">
    <property type="entry name" value="EGF-type_Asp/Asn_hydroxyl_site"/>
</dbReference>
<dbReference type="InterPro" id="IPR009017">
    <property type="entry name" value="GFP"/>
</dbReference>
<dbReference type="PROSITE" id="PS50026">
    <property type="entry name" value="EGF_3"/>
    <property type="match status" value="2"/>
</dbReference>
<sequence>MICSVIFCFIFGAVLAAEGESRSSYIVAQENKRLHGFAVKRIDSTDEMSCSQACLRHSWCTSANFKESSGNCELNKHEFSITGDDDTKLTDNTGTTFSMFLKGCLMAGCLNGGSCLFDKEKEAFACSCNPQWSGEKCELDECAKNTHNCSANAYCNNTKGGYNCTCHQGYYGDGKNCEPVSSCKDLYNKKISNESKAYPLILGDDILDIYCNMSTMETDACGVGGWTLAMKIDGNKATFHYDNAFWSNKETFNLFGGKTGFDDHETKLPTYWNTSFSKICLGMKINNQINFIEITESASSLFSLIADGQYRNTSLGRDKWKSLIGSEASLQHNCNKEGFNAVSGNPNLSKARIGILGNNEDDCNLCDSRIGFGTGGKPDNNNTCGNEARPGGDNGSKHIKAMGYILVQ</sequence>
<dbReference type="Pfam" id="PF00024">
    <property type="entry name" value="PAN_1"/>
    <property type="match status" value="1"/>
</dbReference>
<dbReference type="InterPro" id="IPR018097">
    <property type="entry name" value="EGF_Ca-bd_CS"/>
</dbReference>
<dbReference type="SUPFAM" id="SSF57414">
    <property type="entry name" value="Hairpin loop containing domain-like"/>
    <property type="match status" value="1"/>
</dbReference>
<dbReference type="PROSITE" id="PS00010">
    <property type="entry name" value="ASX_HYDROXYL"/>
    <property type="match status" value="1"/>
</dbReference>
<evidence type="ECO:0000256" key="1">
    <source>
        <dbReference type="ARBA" id="ARBA00022536"/>
    </source>
</evidence>
<dbReference type="Gene3D" id="3.50.4.10">
    <property type="entry name" value="Hepatocyte Growth Factor"/>
    <property type="match status" value="1"/>
</dbReference>
<feature type="chain" id="PRO_5045036733" evidence="6">
    <location>
        <begin position="17"/>
        <end position="408"/>
    </location>
</feature>
<dbReference type="InterPro" id="IPR000742">
    <property type="entry name" value="EGF"/>
</dbReference>
<gene>
    <name evidence="9" type="ORF">PLOB_00020499</name>
</gene>
<dbReference type="PROSITE" id="PS01187">
    <property type="entry name" value="EGF_CA"/>
    <property type="match status" value="1"/>
</dbReference>
<comment type="caution">
    <text evidence="5">Lacks conserved residue(s) required for the propagation of feature annotation.</text>
</comment>